<evidence type="ECO:0000256" key="1">
    <source>
        <dbReference type="SAM" id="Phobius"/>
    </source>
</evidence>
<gene>
    <name evidence="2" type="ORF">OCBIM_22014849mg</name>
</gene>
<dbReference type="Pfam" id="PF15159">
    <property type="entry name" value="PIG-Y"/>
    <property type="match status" value="1"/>
</dbReference>
<dbReference type="InterPro" id="IPR029164">
    <property type="entry name" value="PIG-Y"/>
</dbReference>
<protein>
    <submittedName>
        <fullName evidence="2">Uncharacterized protein</fullName>
    </submittedName>
</protein>
<proteinExistence type="predicted"/>
<dbReference type="AlphaFoldDB" id="A0A0L8IDT0"/>
<organism evidence="2">
    <name type="scientific">Octopus bimaculoides</name>
    <name type="common">California two-spotted octopus</name>
    <dbReference type="NCBI Taxonomy" id="37653"/>
    <lineage>
        <taxon>Eukaryota</taxon>
        <taxon>Metazoa</taxon>
        <taxon>Spiralia</taxon>
        <taxon>Lophotrochozoa</taxon>
        <taxon>Mollusca</taxon>
        <taxon>Cephalopoda</taxon>
        <taxon>Coleoidea</taxon>
        <taxon>Octopodiformes</taxon>
        <taxon>Octopoda</taxon>
        <taxon>Incirrata</taxon>
        <taxon>Octopodidae</taxon>
        <taxon>Octopus</taxon>
    </lineage>
</organism>
<dbReference type="EMBL" id="KQ415935">
    <property type="protein sequence ID" value="KOF99584.1"/>
    <property type="molecule type" value="Genomic_DNA"/>
</dbReference>
<sequence>MYLLLHCIAASEHIDDINQLNMIQPEFNVESLYYYLLLFPASVVVIVVCLFLNWFGLKLFQHN</sequence>
<feature type="transmembrane region" description="Helical" evidence="1">
    <location>
        <begin position="32"/>
        <end position="55"/>
    </location>
</feature>
<accession>A0A0L8IDT0</accession>
<evidence type="ECO:0000313" key="2">
    <source>
        <dbReference type="EMBL" id="KOF99584.1"/>
    </source>
</evidence>
<keyword evidence="1" id="KW-0472">Membrane</keyword>
<keyword evidence="1" id="KW-0812">Transmembrane</keyword>
<reference evidence="2" key="1">
    <citation type="submission" date="2015-07" db="EMBL/GenBank/DDBJ databases">
        <title>MeaNS - Measles Nucleotide Surveillance Program.</title>
        <authorList>
            <person name="Tran T."/>
            <person name="Druce J."/>
        </authorList>
    </citation>
    <scope>NUCLEOTIDE SEQUENCE</scope>
    <source>
        <strain evidence="2">UCB-OBI-ISO-001</strain>
        <tissue evidence="2">Gonad</tissue>
    </source>
</reference>
<keyword evidence="1" id="KW-1133">Transmembrane helix</keyword>
<name>A0A0L8IDT0_OCTBM</name>